<proteinExistence type="predicted"/>
<sequence>MHLGHLNDSRYYSSSTEAAVLQAHHRDKAQPLPKEARTITDGGTENPTITILPEEASSLLLIRRQLISVLTVLPWRNLRNYKETEL</sequence>
<dbReference type="AlphaFoldDB" id="A0A4Y2GEC1"/>
<evidence type="ECO:0000256" key="1">
    <source>
        <dbReference type="SAM" id="MobiDB-lite"/>
    </source>
</evidence>
<accession>A0A4Y2GEC1</accession>
<reference evidence="2 3" key="1">
    <citation type="journal article" date="2019" name="Sci. Rep.">
        <title>Orb-weaving spider Araneus ventricosus genome elucidates the spidroin gene catalogue.</title>
        <authorList>
            <person name="Kono N."/>
            <person name="Nakamura H."/>
            <person name="Ohtoshi R."/>
            <person name="Moran D.A.P."/>
            <person name="Shinohara A."/>
            <person name="Yoshida Y."/>
            <person name="Fujiwara M."/>
            <person name="Mori M."/>
            <person name="Tomita M."/>
            <person name="Arakawa K."/>
        </authorList>
    </citation>
    <scope>NUCLEOTIDE SEQUENCE [LARGE SCALE GENOMIC DNA]</scope>
</reference>
<gene>
    <name evidence="2" type="ORF">AVEN_244181_1</name>
</gene>
<evidence type="ECO:0000313" key="3">
    <source>
        <dbReference type="Proteomes" id="UP000499080"/>
    </source>
</evidence>
<name>A0A4Y2GEC1_ARAVE</name>
<organism evidence="2 3">
    <name type="scientific">Araneus ventricosus</name>
    <name type="common">Orbweaver spider</name>
    <name type="synonym">Epeira ventricosa</name>
    <dbReference type="NCBI Taxonomy" id="182803"/>
    <lineage>
        <taxon>Eukaryota</taxon>
        <taxon>Metazoa</taxon>
        <taxon>Ecdysozoa</taxon>
        <taxon>Arthropoda</taxon>
        <taxon>Chelicerata</taxon>
        <taxon>Arachnida</taxon>
        <taxon>Araneae</taxon>
        <taxon>Araneomorphae</taxon>
        <taxon>Entelegynae</taxon>
        <taxon>Araneoidea</taxon>
        <taxon>Araneidae</taxon>
        <taxon>Araneus</taxon>
    </lineage>
</organism>
<comment type="caution">
    <text evidence="2">The sequence shown here is derived from an EMBL/GenBank/DDBJ whole genome shotgun (WGS) entry which is preliminary data.</text>
</comment>
<keyword evidence="3" id="KW-1185">Reference proteome</keyword>
<dbReference type="EMBL" id="BGPR01001324">
    <property type="protein sequence ID" value="GBM51136.1"/>
    <property type="molecule type" value="Genomic_DNA"/>
</dbReference>
<dbReference type="Proteomes" id="UP000499080">
    <property type="component" value="Unassembled WGS sequence"/>
</dbReference>
<feature type="region of interest" description="Disordered" evidence="1">
    <location>
        <begin position="22"/>
        <end position="48"/>
    </location>
</feature>
<protein>
    <submittedName>
        <fullName evidence="2">Uncharacterized protein</fullName>
    </submittedName>
</protein>
<evidence type="ECO:0000313" key="2">
    <source>
        <dbReference type="EMBL" id="GBM51136.1"/>
    </source>
</evidence>